<dbReference type="PANTHER" id="PTHR21716:SF64">
    <property type="entry name" value="AI-2 TRANSPORT PROTEIN TQSA"/>
    <property type="match status" value="1"/>
</dbReference>
<comment type="similarity">
    <text evidence="2">Belongs to the autoinducer-2 exporter (AI-2E) (TC 2.A.86) family.</text>
</comment>
<dbReference type="GO" id="GO:0055085">
    <property type="term" value="P:transmembrane transport"/>
    <property type="evidence" value="ECO:0007669"/>
    <property type="project" value="TreeGrafter"/>
</dbReference>
<dbReference type="OrthoDB" id="9799225at2"/>
<dbReference type="Proteomes" id="UP000306740">
    <property type="component" value="Unassembled WGS sequence"/>
</dbReference>
<feature type="transmembrane region" description="Helical" evidence="6">
    <location>
        <begin position="61"/>
        <end position="85"/>
    </location>
</feature>
<accession>A0A5C4MF32</accession>
<evidence type="ECO:0000313" key="9">
    <source>
        <dbReference type="Proteomes" id="UP000306740"/>
    </source>
</evidence>
<protein>
    <submittedName>
        <fullName evidence="8">AI-2E family transporter</fullName>
    </submittedName>
</protein>
<evidence type="ECO:0000256" key="6">
    <source>
        <dbReference type="SAM" id="Phobius"/>
    </source>
</evidence>
<keyword evidence="5 6" id="KW-0472">Membrane</keyword>
<keyword evidence="4 6" id="KW-1133">Transmembrane helix</keyword>
<comment type="subcellular location">
    <subcellularLocation>
        <location evidence="1">Membrane</location>
        <topology evidence="1">Multi-pass membrane protein</topology>
    </subcellularLocation>
</comment>
<evidence type="ECO:0000313" key="8">
    <source>
        <dbReference type="EMBL" id="TNC33943.1"/>
    </source>
</evidence>
<dbReference type="EMBL" id="VDFR01000166">
    <property type="protein sequence ID" value="TNC33679.1"/>
    <property type="molecule type" value="Genomic_DNA"/>
</dbReference>
<feature type="transmembrane region" description="Helical" evidence="6">
    <location>
        <begin position="262"/>
        <end position="280"/>
    </location>
</feature>
<feature type="transmembrane region" description="Helical" evidence="6">
    <location>
        <begin position="197"/>
        <end position="219"/>
    </location>
</feature>
<dbReference type="PANTHER" id="PTHR21716">
    <property type="entry name" value="TRANSMEMBRANE PROTEIN"/>
    <property type="match status" value="1"/>
</dbReference>
<evidence type="ECO:0000256" key="1">
    <source>
        <dbReference type="ARBA" id="ARBA00004141"/>
    </source>
</evidence>
<dbReference type="Pfam" id="PF01594">
    <property type="entry name" value="AI-2E_transport"/>
    <property type="match status" value="1"/>
</dbReference>
<evidence type="ECO:0000256" key="4">
    <source>
        <dbReference type="ARBA" id="ARBA00022989"/>
    </source>
</evidence>
<keyword evidence="3 6" id="KW-0812">Transmembrane</keyword>
<feature type="transmembrane region" description="Helical" evidence="6">
    <location>
        <begin position="225"/>
        <end position="255"/>
    </location>
</feature>
<evidence type="ECO:0000256" key="5">
    <source>
        <dbReference type="ARBA" id="ARBA00023136"/>
    </source>
</evidence>
<proteinExistence type="inferred from homology"/>
<reference evidence="8 9" key="1">
    <citation type="submission" date="2019-05" db="EMBL/GenBank/DDBJ databases">
        <title>Mumia sp. nov., isolated from the intestinal contents of plateau pika (Ochotona curzoniae) in the Qinghai-Tibet plateau of China.</title>
        <authorList>
            <person name="Tian Z."/>
        </authorList>
    </citation>
    <scope>NUCLEOTIDE SEQUENCE [LARGE SCALE GENOMIC DNA]</scope>
    <source>
        <strain evidence="9">527</strain>
        <strain evidence="8">Z527</strain>
    </source>
</reference>
<name>A0A5C4MF32_9ACTN</name>
<evidence type="ECO:0000256" key="2">
    <source>
        <dbReference type="ARBA" id="ARBA00009773"/>
    </source>
</evidence>
<dbReference type="EMBL" id="VDFR01000165">
    <property type="protein sequence ID" value="TNC33943.1"/>
    <property type="molecule type" value="Genomic_DNA"/>
</dbReference>
<sequence>MTEPRARARTLTILVGSAAFVVVVAGMMSINGIVGPTFLAVCLTVTVHPLRHVLARVGLPAWAGTVACVLAVYAILLTFAVALVLSGARFAELLTRYEDEFQRWLTDIKDLLNQWGVGDSELDQIFSRLDIRAVAPYVAEAVSSATSVTGNILLILVLLLFMALDGSVIPRLAAKVPERHRSTVDALADFATGTRRYFVVATVFGVLVALADVVLLYALGVPEPWLWGVLSLITGYIPNIGFVLGLVPPALLALFDSGWQTALWVIVGYCVINFVIQSVFQPKIVGDSVGLSATVSMVSLIFWTVILGAWGAILAIPATLLVTKILVDRDPDTRWMSPLIAGREPVA</sequence>
<feature type="transmembrane region" description="Helical" evidence="6">
    <location>
        <begin position="36"/>
        <end position="54"/>
    </location>
</feature>
<dbReference type="AlphaFoldDB" id="A0A5C4MF32"/>
<evidence type="ECO:0000313" key="7">
    <source>
        <dbReference type="EMBL" id="TNC33679.1"/>
    </source>
</evidence>
<feature type="transmembrane region" description="Helical" evidence="6">
    <location>
        <begin position="152"/>
        <end position="173"/>
    </location>
</feature>
<dbReference type="InterPro" id="IPR002549">
    <property type="entry name" value="AI-2E-like"/>
</dbReference>
<dbReference type="RefSeq" id="WP_139107049.1">
    <property type="nucleotide sequence ID" value="NZ_VDFR01000165.1"/>
</dbReference>
<dbReference type="GO" id="GO:0016020">
    <property type="term" value="C:membrane"/>
    <property type="evidence" value="ECO:0007669"/>
    <property type="project" value="UniProtKB-SubCell"/>
</dbReference>
<comment type="caution">
    <text evidence="8">The sequence shown here is derived from an EMBL/GenBank/DDBJ whole genome shotgun (WGS) entry which is preliminary data.</text>
</comment>
<feature type="transmembrane region" description="Helical" evidence="6">
    <location>
        <begin position="300"/>
        <end position="327"/>
    </location>
</feature>
<evidence type="ECO:0000256" key="3">
    <source>
        <dbReference type="ARBA" id="ARBA00022692"/>
    </source>
</evidence>
<organism evidence="8 9">
    <name type="scientific">Mumia zhuanghuii</name>
    <dbReference type="NCBI Taxonomy" id="2585211"/>
    <lineage>
        <taxon>Bacteria</taxon>
        <taxon>Bacillati</taxon>
        <taxon>Actinomycetota</taxon>
        <taxon>Actinomycetes</taxon>
        <taxon>Propionibacteriales</taxon>
        <taxon>Nocardioidaceae</taxon>
        <taxon>Mumia</taxon>
    </lineage>
</organism>
<gene>
    <name evidence="8" type="ORF">FHE65_28410</name>
    <name evidence="7" type="ORF">FHE65_28430</name>
</gene>